<dbReference type="Pfam" id="PF09234">
    <property type="entry name" value="DUF1963"/>
    <property type="match status" value="1"/>
</dbReference>
<dbReference type="SUPFAM" id="SSF103032">
    <property type="entry name" value="Hypothetical protein YwqG"/>
    <property type="match status" value="1"/>
</dbReference>
<evidence type="ECO:0000313" key="2">
    <source>
        <dbReference type="Proteomes" id="UP000319204"/>
    </source>
</evidence>
<comment type="caution">
    <text evidence="1">The sequence shown here is derived from an EMBL/GenBank/DDBJ whole genome shotgun (WGS) entry which is preliminary data.</text>
</comment>
<name>A0A5N5IRH0_9FLAO</name>
<sequence length="280" mass="32426">MNTHFPYFGKIFLTKSFIMYYKKAMEIIDDFLEKNEFSEFDDDVKGSLTYYLKFKQIRINPQDEASVPLGASKIYGLPHLPDSIKFPLGLNFIAQFNCSELKPYDVDDILPDKGIFYFFVDDSGVETSCHYYDGPLNELKIQDYPEQKGKLFYEKKFRIEPRTISFEESEILVMETDSYWEEELGDLSSDLIDELQQELGDHLILDDEDEGGHIISGDYLFGDACFYQGDAEDEYDDYYSSLVFFCFGMGEGHVNFFIKNAKLDVNKDINKQIVGVYSGT</sequence>
<dbReference type="OrthoDB" id="8856529at2"/>
<organism evidence="1 2">
    <name type="scientific">Flagellimonas hadalis</name>
    <dbReference type="NCBI Taxonomy" id="2597517"/>
    <lineage>
        <taxon>Bacteria</taxon>
        <taxon>Pseudomonadati</taxon>
        <taxon>Bacteroidota</taxon>
        <taxon>Flavobacteriia</taxon>
        <taxon>Flavobacteriales</taxon>
        <taxon>Flavobacteriaceae</taxon>
        <taxon>Flagellimonas</taxon>
    </lineage>
</organism>
<evidence type="ECO:0000313" key="1">
    <source>
        <dbReference type="EMBL" id="KAB5485444.1"/>
    </source>
</evidence>
<proteinExistence type="predicted"/>
<dbReference type="InterPro" id="IPR035948">
    <property type="entry name" value="YwqG-like_sf"/>
</dbReference>
<gene>
    <name evidence="1" type="ORF">FOT42_014770</name>
</gene>
<dbReference type="AlphaFoldDB" id="A0A5N5IRH0"/>
<dbReference type="Gene3D" id="2.30.320.10">
    <property type="entry name" value="YwqG-like"/>
    <property type="match status" value="1"/>
</dbReference>
<keyword evidence="2" id="KW-1185">Reference proteome</keyword>
<accession>A0A5N5IRH0</accession>
<dbReference type="Proteomes" id="UP000319204">
    <property type="component" value="Unassembled WGS sequence"/>
</dbReference>
<dbReference type="EMBL" id="VNIK02000012">
    <property type="protein sequence ID" value="KAB5485444.1"/>
    <property type="molecule type" value="Genomic_DNA"/>
</dbReference>
<protein>
    <submittedName>
        <fullName evidence="1">DUF1963 domain-containing protein</fullName>
    </submittedName>
</protein>
<reference evidence="1" key="1">
    <citation type="submission" date="2019-10" db="EMBL/GenBank/DDBJ databases">
        <title>Muricauda hadale sp. nov., a piezophilic bacterium isolated from hadopelagic water of the Mariana Trench.</title>
        <authorList>
            <person name="Wei Y."/>
        </authorList>
    </citation>
    <scope>NUCLEOTIDE SEQUENCE [LARGE SCALE GENOMIC DNA]</scope>
    <source>
        <strain evidence="1">MT-229</strain>
    </source>
</reference>
<dbReference type="InterPro" id="IPR015315">
    <property type="entry name" value="DUF1963"/>
</dbReference>